<feature type="region of interest" description="Disordered" evidence="1">
    <location>
        <begin position="1472"/>
        <end position="1506"/>
    </location>
</feature>
<accession>A0A9P1D8J5</accession>
<evidence type="ECO:0000256" key="1">
    <source>
        <dbReference type="SAM" id="MobiDB-lite"/>
    </source>
</evidence>
<comment type="caution">
    <text evidence="2">The sequence shown here is derived from an EMBL/GenBank/DDBJ whole genome shotgun (WGS) entry which is preliminary data.</text>
</comment>
<feature type="compositionally biased region" description="Basic and acidic residues" evidence="1">
    <location>
        <begin position="385"/>
        <end position="420"/>
    </location>
</feature>
<reference evidence="2" key="1">
    <citation type="submission" date="2022-10" db="EMBL/GenBank/DDBJ databases">
        <authorList>
            <person name="Chen Y."/>
            <person name="Dougan E. K."/>
            <person name="Chan C."/>
            <person name="Rhodes N."/>
            <person name="Thang M."/>
        </authorList>
    </citation>
    <scope>NUCLEOTIDE SEQUENCE</scope>
</reference>
<proteinExistence type="predicted"/>
<evidence type="ECO:0000313" key="3">
    <source>
        <dbReference type="EMBL" id="CAL4792523.1"/>
    </source>
</evidence>
<dbReference type="Proteomes" id="UP001152797">
    <property type="component" value="Unassembled WGS sequence"/>
</dbReference>
<dbReference type="CDD" id="cd09275">
    <property type="entry name" value="RNase_HI_RT_DIRS1"/>
    <property type="match status" value="1"/>
</dbReference>
<feature type="region of interest" description="Disordered" evidence="1">
    <location>
        <begin position="110"/>
        <end position="134"/>
    </location>
</feature>
<dbReference type="InterPro" id="IPR052055">
    <property type="entry name" value="Hepadnavirus_pol/RT"/>
</dbReference>
<dbReference type="Gene3D" id="3.10.10.10">
    <property type="entry name" value="HIV Type 1 Reverse Transcriptase, subunit A, domain 1"/>
    <property type="match status" value="1"/>
</dbReference>
<dbReference type="SUPFAM" id="SSF56672">
    <property type="entry name" value="DNA/RNA polymerases"/>
    <property type="match status" value="1"/>
</dbReference>
<gene>
    <name evidence="2" type="ORF">C1SCF055_LOCUS30955</name>
</gene>
<dbReference type="PANTHER" id="PTHR33050">
    <property type="entry name" value="REVERSE TRANSCRIPTASE DOMAIN-CONTAINING PROTEIN"/>
    <property type="match status" value="1"/>
</dbReference>
<protein>
    <submittedName>
        <fullName evidence="2">Uncharacterized protein</fullName>
    </submittedName>
</protein>
<reference evidence="3 4" key="2">
    <citation type="submission" date="2024-05" db="EMBL/GenBank/DDBJ databases">
        <authorList>
            <person name="Chen Y."/>
            <person name="Shah S."/>
            <person name="Dougan E. K."/>
            <person name="Thang M."/>
            <person name="Chan C."/>
        </authorList>
    </citation>
    <scope>NUCLEOTIDE SEQUENCE [LARGE SCALE GENOMIC DNA]</scope>
</reference>
<name>A0A9P1D8J5_9DINO</name>
<feature type="region of interest" description="Disordered" evidence="1">
    <location>
        <begin position="385"/>
        <end position="448"/>
    </location>
</feature>
<dbReference type="InterPro" id="IPR043128">
    <property type="entry name" value="Rev_trsase/Diguanyl_cyclase"/>
</dbReference>
<sequence>MAASALPAETDLQAITTLRELLDFLEVPDGLWGSFLQQVGDPGHHVRLIAALPKTVIVQGAVQASTAAGAGFSAVQAAHVGLVWRTSRKLVHMWSGLPIAEFKDVDPWEAANSGNAPGATGADGGQAEGSPGAGALKDRVLKMSALVDQSDDSELAPATRDQVDQWMSAYVTIMGSPPPEEEEPSDGQLAALHRKTFILKAAPYADLAIFTPFGRKCQKAQKFRVYHPLGDGSYMMRELPGPQNLQQWLTSWRVDKVACLMLSISSLASLQIYEKAIERLVLQWPKCWGLIYQAEDKARAERLDKIRRRLMVDAAKGQVMPQDWDPDNPWTTCFRVLATDEEYWSEQVRHPAAAWTAAGAKGTPLAPAEQIALAHMPGGAEVVEADRDEGNEGGRKRQANRDKRLARAKRLRAEREELDRLRKRPWTPSADGKQQDQKGKGKGKTKDQAGTPLCFSFASGTGACACQQKIKRAHKSWLKMLSSDSEQTPDYGDDDVGVATGEFKAAKTIDELWTPTRVTEALKASKSFSEFRSKRTFTFLHMFCGEEDVLGDAIIRLADQADIKLKVMSLDRDRDGMDLTAEQPFGDLLDMARWFKPAKFAGRLGGLSSLKRKCQCPKYFKHEPLIGKEKTSKAAKYPKDLVLEYAKLVIKVFRTVLELEWWRHKQAQSASELNQVKQSWAQSKERMTIKRPVNHKDMSQLRGAKRAWNAGDLQRDQLPQGPSQSKKARREDENSFFIGGMRNPYKSLKKMTILQEAGNDVARAWNALVKDMPQALEAARTYGSERCELDSRVLDEWVTRLNSMMKATTPTDVDLKGKYQFRSPLKPELWEAWQKFSKDPEKHIADWARFGAPLGMGAQIPRSNGVFPPVEDDSGEGQLSTLEAQLDAKNYKSVYDDREGAQGELDRLVGKGFAEIVPMTEIKERFRSGGNSLANIPERIVLPRVRDVVKDIQELWQQHGGQPQGVDWGMELVGADLSDAYCHFGVAPEELCHCLAPSLQEDKVVVFKAMSFGFKGAPLIMGRLAATLTRQWQAMVQSQARIQTYMDDPLMVVCGSKMERESMIARLLYSAKAFGVNLSYEKGERGASLTWIGVQIAIDVEEQTIVLDVPAKLVDEVLERMKSWQGMVSIRELRAVTGKLSWIAGVLPRSRWAVSICYGTLADAEREAKEGIEQVRAAKRTGDTRPKTGLIPVKRLELARRWLVAFLQQKEAWRCRKIPMQVVLPKYAITTDASPFGVGAILSVVDKEQDNLTPTVALAGKITKNIAAALGIEFRQASGQAVLEAFAVLLAVRYWKATLRGSKLLLKADSTVALALSKKLSSSTATLNFVGAELSIVLEGAQMQDLTAHHLPGKLNVEADFLSRPDLQGQPPGKLQDLSIRHLNEAWMLESHLPRLDKPKCLKGGAKQKGATLVREDAGLASTEDARHLTDVSKGLASTEDARHLTDVSKGSVIPPRLFSIEVNSGHCLARCEGHGSEEEEEEEEEEVPWYTLASGGHGQRTSWST</sequence>
<dbReference type="EMBL" id="CAMXCT030003580">
    <property type="protein sequence ID" value="CAL4792523.1"/>
    <property type="molecule type" value="Genomic_DNA"/>
</dbReference>
<evidence type="ECO:0000313" key="2">
    <source>
        <dbReference type="EMBL" id="CAI4005211.1"/>
    </source>
</evidence>
<evidence type="ECO:0000313" key="4">
    <source>
        <dbReference type="Proteomes" id="UP001152797"/>
    </source>
</evidence>
<feature type="region of interest" description="Disordered" evidence="1">
    <location>
        <begin position="709"/>
        <end position="733"/>
    </location>
</feature>
<keyword evidence="4" id="KW-1185">Reference proteome</keyword>
<feature type="compositionally biased region" description="Basic and acidic residues" evidence="1">
    <location>
        <begin position="433"/>
        <end position="447"/>
    </location>
</feature>
<dbReference type="OrthoDB" id="6273764at2759"/>
<dbReference type="EMBL" id="CAMXCT020003580">
    <property type="protein sequence ID" value="CAL1158586.1"/>
    <property type="molecule type" value="Genomic_DNA"/>
</dbReference>
<dbReference type="EMBL" id="CAMXCT010003580">
    <property type="protein sequence ID" value="CAI4005211.1"/>
    <property type="molecule type" value="Genomic_DNA"/>
</dbReference>
<organism evidence="2">
    <name type="scientific">Cladocopium goreaui</name>
    <dbReference type="NCBI Taxonomy" id="2562237"/>
    <lineage>
        <taxon>Eukaryota</taxon>
        <taxon>Sar</taxon>
        <taxon>Alveolata</taxon>
        <taxon>Dinophyceae</taxon>
        <taxon>Suessiales</taxon>
        <taxon>Symbiodiniaceae</taxon>
        <taxon>Cladocopium</taxon>
    </lineage>
</organism>
<dbReference type="PANTHER" id="PTHR33050:SF7">
    <property type="entry name" value="RIBONUCLEASE H"/>
    <property type="match status" value="1"/>
</dbReference>
<feature type="compositionally biased region" description="Acidic residues" evidence="1">
    <location>
        <begin position="1478"/>
        <end position="1488"/>
    </location>
</feature>
<dbReference type="InterPro" id="IPR043502">
    <property type="entry name" value="DNA/RNA_pol_sf"/>
</dbReference>
<dbReference type="Gene3D" id="3.30.70.270">
    <property type="match status" value="1"/>
</dbReference>